<evidence type="ECO:0000313" key="26">
    <source>
        <dbReference type="Proteomes" id="UP000254799"/>
    </source>
</evidence>
<name>A0A0C7KD72_KLEPN</name>
<proteinExistence type="predicted"/>
<evidence type="ECO:0000313" key="24">
    <source>
        <dbReference type="Proteomes" id="UP000254103"/>
    </source>
</evidence>
<evidence type="ECO:0000313" key="10">
    <source>
        <dbReference type="EMBL" id="STV63723.1"/>
    </source>
</evidence>
<dbReference type="EMBL" id="LR134162">
    <property type="protein sequence ID" value="VEA99366.1"/>
    <property type="molecule type" value="Genomic_DNA"/>
</dbReference>
<dbReference type="EMBL" id="UJRG01000001">
    <property type="protein sequence ID" value="SWT05810.1"/>
    <property type="molecule type" value="Genomic_DNA"/>
</dbReference>
<organism evidence="7 26">
    <name type="scientific">Klebsiella pneumoniae</name>
    <dbReference type="NCBI Taxonomy" id="573"/>
    <lineage>
        <taxon>Bacteria</taxon>
        <taxon>Pseudomonadati</taxon>
        <taxon>Pseudomonadota</taxon>
        <taxon>Gammaproteobacteria</taxon>
        <taxon>Enterobacterales</taxon>
        <taxon>Enterobacteriaceae</taxon>
        <taxon>Klebsiella/Raoultella group</taxon>
        <taxon>Klebsiella</taxon>
        <taxon>Klebsiella pneumoniae complex</taxon>
    </lineage>
</organism>
<dbReference type="Proteomes" id="UP000254103">
    <property type="component" value="Unassembled WGS sequence"/>
</dbReference>
<evidence type="ECO:0000313" key="20">
    <source>
        <dbReference type="Proteomes" id="UP000250675"/>
    </source>
</evidence>
<evidence type="ECO:0000313" key="34">
    <source>
        <dbReference type="Proteomes" id="UP000269921"/>
    </source>
</evidence>
<dbReference type="EMBL" id="ULCI01000010">
    <property type="protein sequence ID" value="SYR40410.1"/>
    <property type="molecule type" value="Genomic_DNA"/>
</dbReference>
<dbReference type="EMBL" id="UAWQ01000014">
    <property type="protein sequence ID" value="SQC43385.1"/>
    <property type="molecule type" value="Genomic_DNA"/>
</dbReference>
<evidence type="ECO:0000313" key="32">
    <source>
        <dbReference type="Proteomes" id="UP000259497"/>
    </source>
</evidence>
<dbReference type="Proteomes" id="UP000251088">
    <property type="component" value="Unassembled WGS sequence"/>
</dbReference>
<evidence type="ECO:0000313" key="12">
    <source>
        <dbReference type="EMBL" id="SWT05810.1"/>
    </source>
</evidence>
<dbReference type="AlphaFoldDB" id="A0A0C7KD72"/>
<dbReference type="EMBL" id="UASO01000010">
    <property type="protein sequence ID" value="SQC88048.1"/>
    <property type="molecule type" value="Genomic_DNA"/>
</dbReference>
<evidence type="ECO:0000313" key="4">
    <source>
        <dbReference type="EMBL" id="SQC88048.1"/>
    </source>
</evidence>
<evidence type="ECO:0000313" key="29">
    <source>
        <dbReference type="Proteomes" id="UP000258253"/>
    </source>
</evidence>
<evidence type="ECO:0000313" key="36">
    <source>
        <dbReference type="Proteomes" id="UP000294876"/>
    </source>
</evidence>
<dbReference type="EMBL" id="UKGE01000021">
    <property type="protein sequence ID" value="SXN33403.1"/>
    <property type="molecule type" value="Genomic_DNA"/>
</dbReference>
<dbReference type="EMBL" id="UGMN01000004">
    <property type="protein sequence ID" value="STU84945.1"/>
    <property type="molecule type" value="Genomic_DNA"/>
</dbReference>
<dbReference type="EMBL" id="FLDK01000001">
    <property type="protein sequence ID" value="SBG86767.1"/>
    <property type="molecule type" value="Genomic_DNA"/>
</dbReference>
<dbReference type="Proteomes" id="UP000259975">
    <property type="component" value="Unassembled WGS sequence"/>
</dbReference>
<dbReference type="EMBL" id="UGKQ01000007">
    <property type="protein sequence ID" value="STS82525.1"/>
    <property type="molecule type" value="Genomic_DNA"/>
</dbReference>
<dbReference type="Proteomes" id="UP000254799">
    <property type="component" value="Unassembled WGS sequence"/>
</dbReference>
<dbReference type="Proteomes" id="UP000282433">
    <property type="component" value="Chromosome"/>
</dbReference>
<evidence type="ECO:0000313" key="14">
    <source>
        <dbReference type="EMBL" id="SYH28986.1"/>
    </source>
</evidence>
<dbReference type="Proteomes" id="UP000077826">
    <property type="component" value="Unassembled WGS sequence"/>
</dbReference>
<dbReference type="Proteomes" id="UP000258798">
    <property type="component" value="Unassembled WGS sequence"/>
</dbReference>
<evidence type="ECO:0000313" key="1">
    <source>
        <dbReference type="EMBL" id="SBG86767.1"/>
    </source>
</evidence>
<dbReference type="Proteomes" id="UP000269921">
    <property type="component" value="Unassembled WGS sequence"/>
</dbReference>
<evidence type="ECO:0000313" key="5">
    <source>
        <dbReference type="EMBL" id="SSK36117.1"/>
    </source>
</evidence>
<evidence type="ECO:0000313" key="35">
    <source>
        <dbReference type="Proteomes" id="UP000282433"/>
    </source>
</evidence>
<dbReference type="InterPro" id="IPR048193">
    <property type="entry name" value="YnaM_YnfT"/>
</dbReference>
<accession>A0A4V6LXD5</accession>
<dbReference type="EMBL" id="UGLJ01000002">
    <property type="protein sequence ID" value="STT93142.1"/>
    <property type="molecule type" value="Genomic_DNA"/>
</dbReference>
<reference evidence="29 30" key="2">
    <citation type="submission" date="2018-08" db="EMBL/GenBank/DDBJ databases">
        <authorList>
            <consortium name="Pathogen Informatics"/>
        </authorList>
    </citation>
    <scope>NUCLEOTIDE SEQUENCE [LARGE SCALE GENOMIC DNA]</scope>
    <source>
        <strain evidence="5 23">4300STDY6470422</strain>
        <strain evidence="18 36">5012STDY7312589</strain>
        <strain evidence="13 33">EuSCAPE_AT029</strain>
        <strain evidence="11 32">EuSCAPE_GR114</strain>
        <strain evidence="15 29">EuSCAPE_HU047</strain>
        <strain evidence="14 30">EuSCAPE_IT093</strain>
        <strain evidence="12 31">EuSCAPE_TR125</strain>
        <strain evidence="1">K480</strain>
        <strain evidence="19">k480</strain>
        <strain evidence="17 35">NCTC13635</strain>
    </source>
</reference>
<evidence type="ECO:0000313" key="30">
    <source>
        <dbReference type="Proteomes" id="UP000258673"/>
    </source>
</evidence>
<evidence type="ECO:0000313" key="21">
    <source>
        <dbReference type="Proteomes" id="UP000251088"/>
    </source>
</evidence>
<reference evidence="16 34" key="3">
    <citation type="submission" date="2018-10" db="EMBL/GenBank/DDBJ databases">
        <authorList>
            <person name="Noll B N."/>
        </authorList>
    </citation>
    <scope>NUCLEOTIDE SEQUENCE [LARGE SCALE GENOMIC DNA]</scope>
    <source>
        <strain evidence="16">Kpneu006</strain>
    </source>
</reference>
<evidence type="ECO:0000313" key="8">
    <source>
        <dbReference type="EMBL" id="STT93142.1"/>
    </source>
</evidence>
<dbReference type="Proteomes" id="UP000251721">
    <property type="component" value="Unassembled WGS sequence"/>
</dbReference>
<dbReference type="Proteomes" id="UP000294876">
    <property type="component" value="Unassembled WGS sequence"/>
</dbReference>
<evidence type="ECO:0000313" key="28">
    <source>
        <dbReference type="Proteomes" id="UP000255239"/>
    </source>
</evidence>
<dbReference type="NCBIfam" id="NF041477">
    <property type="entry name" value="YnaM_YnfT_fam"/>
    <property type="match status" value="1"/>
</dbReference>
<evidence type="ECO:0000313" key="2">
    <source>
        <dbReference type="EMBL" id="SQC14311.1"/>
    </source>
</evidence>
<dbReference type="Proteomes" id="UP000254938">
    <property type="component" value="Unassembled WGS sequence"/>
</dbReference>
<evidence type="ECO:0000313" key="22">
    <source>
        <dbReference type="Proteomes" id="UP000251721"/>
    </source>
</evidence>
<dbReference type="EMBL" id="UWVH01000001">
    <property type="protein sequence ID" value="VCV79110.1"/>
    <property type="molecule type" value="Genomic_DNA"/>
</dbReference>
<evidence type="ECO:0000313" key="33">
    <source>
        <dbReference type="Proteomes" id="UP000259975"/>
    </source>
</evidence>
<evidence type="ECO:0000313" key="9">
    <source>
        <dbReference type="EMBL" id="STU84945.1"/>
    </source>
</evidence>
<evidence type="ECO:0000313" key="27">
    <source>
        <dbReference type="Proteomes" id="UP000254938"/>
    </source>
</evidence>
<reference evidence="20 21" key="1">
    <citation type="submission" date="2018-06" db="EMBL/GenBank/DDBJ databases">
        <authorList>
            <consortium name="Pathogen Informatics"/>
            <person name="Doyle S."/>
        </authorList>
    </citation>
    <scope>NUCLEOTIDE SEQUENCE [LARGE SCALE GENOMIC DNA]</scope>
    <source>
        <strain evidence="10 28">NCTC11679</strain>
        <strain evidence="3 22">NCTC13465</strain>
        <strain evidence="8 24">NCTC5052</strain>
        <strain evidence="9 25">NCTC5053</strain>
        <strain evidence="7 26">NCTC8849</strain>
        <strain evidence="2 21">NCTC9128</strain>
        <strain evidence="6 27">NCTC9140</strain>
        <strain evidence="4 20">NCTC9645</strain>
    </source>
</reference>
<dbReference type="Proteomes" id="UP000258253">
    <property type="component" value="Unassembled WGS sequence"/>
</dbReference>
<dbReference type="Proteomes" id="UP000258673">
    <property type="component" value="Unassembled WGS sequence"/>
</dbReference>
<evidence type="ECO:0000313" key="3">
    <source>
        <dbReference type="EMBL" id="SQC43385.1"/>
    </source>
</evidence>
<evidence type="ECO:0000313" key="17">
    <source>
        <dbReference type="EMBL" id="VEA99366.1"/>
    </source>
</evidence>
<dbReference type="KEGG" id="kpx:PMK1_03916"/>
<evidence type="ECO:0000313" key="23">
    <source>
        <dbReference type="Proteomes" id="UP000252603"/>
    </source>
</evidence>
<dbReference type="Proteomes" id="UP000250675">
    <property type="component" value="Unassembled WGS sequence"/>
</dbReference>
<dbReference type="Proteomes" id="UP000252603">
    <property type="component" value="Unassembled WGS sequence"/>
</dbReference>
<evidence type="ECO:0000313" key="16">
    <source>
        <dbReference type="EMBL" id="VCV79110.1"/>
    </source>
</evidence>
<sequence>MTSIFISTTLFALFASMLIGLGMVWKSISNNPDN</sequence>
<evidence type="ECO:0000313" key="13">
    <source>
        <dbReference type="EMBL" id="SXN33403.1"/>
    </source>
</evidence>
<dbReference type="EMBL" id="UFEU01000006">
    <property type="protein sequence ID" value="SSK36117.1"/>
    <property type="molecule type" value="Genomic_DNA"/>
</dbReference>
<dbReference type="EMBL" id="UKUT01000002">
    <property type="protein sequence ID" value="SYH28986.1"/>
    <property type="molecule type" value="Genomic_DNA"/>
</dbReference>
<dbReference type="EMBL" id="UAWN01000011">
    <property type="protein sequence ID" value="SQC14311.1"/>
    <property type="molecule type" value="Genomic_DNA"/>
</dbReference>
<evidence type="ECO:0000313" key="6">
    <source>
        <dbReference type="EMBL" id="STS82525.1"/>
    </source>
</evidence>
<evidence type="ECO:0000313" key="7">
    <source>
        <dbReference type="EMBL" id="STT54382.1"/>
    </source>
</evidence>
<dbReference type="EMBL" id="UGMG01000001">
    <property type="protein sequence ID" value="STV63723.1"/>
    <property type="molecule type" value="Genomic_DNA"/>
</dbReference>
<dbReference type="Proteomes" id="UP000259497">
    <property type="component" value="Unassembled WGS sequence"/>
</dbReference>
<dbReference type="EMBL" id="UIXM01000005">
    <property type="protein sequence ID" value="SVS25496.1"/>
    <property type="molecule type" value="Genomic_DNA"/>
</dbReference>
<dbReference type="EMBL" id="UGLC01000002">
    <property type="protein sequence ID" value="STT54382.1"/>
    <property type="molecule type" value="Genomic_DNA"/>
</dbReference>
<dbReference type="Proteomes" id="UP000255239">
    <property type="component" value="Unassembled WGS sequence"/>
</dbReference>
<evidence type="ECO:0000313" key="15">
    <source>
        <dbReference type="EMBL" id="SYR40410.1"/>
    </source>
</evidence>
<dbReference type="EMBL" id="CAAGWG010000002">
    <property type="protein sequence ID" value="VGC77485.1"/>
    <property type="molecule type" value="Genomic_DNA"/>
</dbReference>
<evidence type="ECO:0000313" key="25">
    <source>
        <dbReference type="Proteomes" id="UP000254387"/>
    </source>
</evidence>
<accession>A0A0C7KD72</accession>
<protein>
    <submittedName>
        <fullName evidence="7">Uncharacterized protein</fullName>
    </submittedName>
</protein>
<evidence type="ECO:0000313" key="18">
    <source>
        <dbReference type="EMBL" id="VGC77485.1"/>
    </source>
</evidence>
<gene>
    <name evidence="16" type="ORF">BANRA_03854</name>
    <name evidence="10" type="ORF">NCTC11679_02869</name>
    <name evidence="3" type="ORF">NCTC13465_01867</name>
    <name evidence="17" type="ORF">NCTC13635_00500</name>
    <name evidence="8" type="ORF">NCTC5052_01531</name>
    <name evidence="9" type="ORF">NCTC5053_00740</name>
    <name evidence="7" type="ORF">NCTC8849_02968</name>
    <name evidence="2" type="ORF">NCTC9128_02393</name>
    <name evidence="6" type="ORF">NCTC9140_04275</name>
    <name evidence="4" type="ORF">NCTC9645_06189</name>
    <name evidence="18" type="ORF">SAMEA104567804_00873</name>
    <name evidence="1" type="ORF">SAMEA2273558_00465</name>
    <name evidence="13" type="ORF">SAMEA3499901_04459</name>
    <name evidence="14" type="ORF">SAMEA3515122_01407</name>
    <name evidence="15" type="ORF">SAMEA3538828_02851</name>
    <name evidence="11" type="ORF">SAMEA3649733_02179</name>
    <name evidence="12" type="ORF">SAMEA3729652_00017</name>
    <name evidence="5" type="ORF">SAMEA4364603_02475</name>
</gene>
<evidence type="ECO:0000313" key="31">
    <source>
        <dbReference type="Proteomes" id="UP000258798"/>
    </source>
</evidence>
<evidence type="ECO:0000313" key="11">
    <source>
        <dbReference type="EMBL" id="SVS25496.1"/>
    </source>
</evidence>
<dbReference type="Proteomes" id="UP000254387">
    <property type="component" value="Unassembled WGS sequence"/>
</dbReference>
<evidence type="ECO:0000313" key="19">
    <source>
        <dbReference type="Proteomes" id="UP000077826"/>
    </source>
</evidence>